<dbReference type="Gene3D" id="3.30.200.20">
    <property type="entry name" value="Phosphorylase Kinase, domain 1"/>
    <property type="match status" value="1"/>
</dbReference>
<evidence type="ECO:0000313" key="22">
    <source>
        <dbReference type="EMBL" id="KAE8098968.1"/>
    </source>
</evidence>
<evidence type="ECO:0000256" key="2">
    <source>
        <dbReference type="ARBA" id="ARBA00005333"/>
    </source>
</evidence>
<organism evidence="22 23">
    <name type="scientific">Carpinus fangiana</name>
    <dbReference type="NCBI Taxonomy" id="176857"/>
    <lineage>
        <taxon>Eukaryota</taxon>
        <taxon>Viridiplantae</taxon>
        <taxon>Streptophyta</taxon>
        <taxon>Embryophyta</taxon>
        <taxon>Tracheophyta</taxon>
        <taxon>Spermatophyta</taxon>
        <taxon>Magnoliopsida</taxon>
        <taxon>eudicotyledons</taxon>
        <taxon>Gunneridae</taxon>
        <taxon>Pentapetalae</taxon>
        <taxon>rosids</taxon>
        <taxon>fabids</taxon>
        <taxon>Fagales</taxon>
        <taxon>Betulaceae</taxon>
        <taxon>Carpinus</taxon>
    </lineage>
</organism>
<comment type="catalytic activity">
    <reaction evidence="14">
        <text>O-phospho-L-seryl-[protein] + H2O = L-seryl-[protein] + phosphate</text>
        <dbReference type="Rhea" id="RHEA:20629"/>
        <dbReference type="Rhea" id="RHEA-COMP:9863"/>
        <dbReference type="Rhea" id="RHEA-COMP:11604"/>
        <dbReference type="ChEBI" id="CHEBI:15377"/>
        <dbReference type="ChEBI" id="CHEBI:29999"/>
        <dbReference type="ChEBI" id="CHEBI:43474"/>
        <dbReference type="ChEBI" id="CHEBI:83421"/>
        <dbReference type="EC" id="3.1.3.16"/>
    </reaction>
</comment>
<feature type="domain" description="Protein kinase" evidence="21">
    <location>
        <begin position="4"/>
        <end position="360"/>
    </location>
</feature>
<dbReference type="GO" id="GO:0005524">
    <property type="term" value="F:ATP binding"/>
    <property type="evidence" value="ECO:0007669"/>
    <property type="project" value="UniProtKB-UniRule"/>
</dbReference>
<comment type="cofactor">
    <cofactor evidence="1">
        <name>Mn(2+)</name>
        <dbReference type="ChEBI" id="CHEBI:29035"/>
    </cofactor>
</comment>
<dbReference type="Pfam" id="PF00149">
    <property type="entry name" value="Metallophos"/>
    <property type="match status" value="1"/>
</dbReference>
<protein>
    <recommendedName>
        <fullName evidence="20">Serine/threonine-protein phosphatase</fullName>
        <ecNumber evidence="20">3.1.3.16</ecNumber>
    </recommendedName>
</protein>
<dbReference type="PANTHER" id="PTHR11668:SF416">
    <property type="entry name" value="SERINE_THREONINE-PROTEIN PHOSPHATASE"/>
    <property type="match status" value="1"/>
</dbReference>
<keyword evidence="6" id="KW-0808">Transferase</keyword>
<evidence type="ECO:0000256" key="15">
    <source>
        <dbReference type="ARBA" id="ARBA00047811"/>
    </source>
</evidence>
<keyword evidence="8 19" id="KW-0547">Nucleotide-binding</keyword>
<dbReference type="InterPro" id="IPR004843">
    <property type="entry name" value="Calcineurin-like_PHP"/>
</dbReference>
<evidence type="ECO:0000256" key="6">
    <source>
        <dbReference type="ARBA" id="ARBA00022679"/>
    </source>
</evidence>
<dbReference type="InterPro" id="IPR008271">
    <property type="entry name" value="Ser/Thr_kinase_AS"/>
</dbReference>
<dbReference type="Pfam" id="PF16891">
    <property type="entry name" value="STPPase_N"/>
    <property type="match status" value="1"/>
</dbReference>
<comment type="catalytic activity">
    <reaction evidence="15">
        <text>L-threonyl-[protein] + ATP = O-phospho-L-threonyl-[protein] + ADP + H(+)</text>
        <dbReference type="Rhea" id="RHEA:46608"/>
        <dbReference type="Rhea" id="RHEA-COMP:11060"/>
        <dbReference type="Rhea" id="RHEA-COMP:11605"/>
        <dbReference type="ChEBI" id="CHEBI:15378"/>
        <dbReference type="ChEBI" id="CHEBI:30013"/>
        <dbReference type="ChEBI" id="CHEBI:30616"/>
        <dbReference type="ChEBI" id="CHEBI:61977"/>
        <dbReference type="ChEBI" id="CHEBI:456216"/>
        <dbReference type="EC" id="2.7.11.22"/>
    </reaction>
</comment>
<reference evidence="22 23" key="1">
    <citation type="submission" date="2019-06" db="EMBL/GenBank/DDBJ databases">
        <title>A chromosomal-level reference genome of Carpinus fangiana (Coryloideae, Betulaceae).</title>
        <authorList>
            <person name="Yang X."/>
            <person name="Wang Z."/>
            <person name="Zhang L."/>
            <person name="Hao G."/>
            <person name="Liu J."/>
            <person name="Yang Y."/>
        </authorList>
    </citation>
    <scope>NUCLEOTIDE SEQUENCE [LARGE SCALE GENOMIC DNA]</scope>
    <source>
        <strain evidence="22">Cfa_2016G</strain>
        <tissue evidence="22">Leaf</tissue>
    </source>
</reference>
<dbReference type="GO" id="GO:0004693">
    <property type="term" value="F:cyclin-dependent protein serine/threonine kinase activity"/>
    <property type="evidence" value="ECO:0007669"/>
    <property type="project" value="UniProtKB-EC"/>
</dbReference>
<proteinExistence type="inferred from homology"/>
<dbReference type="OrthoDB" id="1732493at2759"/>
<keyword evidence="5" id="KW-0597">Phosphoprotein</keyword>
<dbReference type="GO" id="GO:0106310">
    <property type="term" value="F:protein serine kinase activity"/>
    <property type="evidence" value="ECO:0007669"/>
    <property type="project" value="RHEA"/>
</dbReference>
<dbReference type="InterPro" id="IPR031675">
    <property type="entry name" value="STPPase_N"/>
</dbReference>
<dbReference type="GO" id="GO:0005737">
    <property type="term" value="C:cytoplasm"/>
    <property type="evidence" value="ECO:0007669"/>
    <property type="project" value="TreeGrafter"/>
</dbReference>
<evidence type="ECO:0000256" key="18">
    <source>
        <dbReference type="ARBA" id="ARBA00049280"/>
    </source>
</evidence>
<evidence type="ECO:0000256" key="16">
    <source>
        <dbReference type="ARBA" id="ARBA00048336"/>
    </source>
</evidence>
<dbReference type="EMBL" id="CM017327">
    <property type="protein sequence ID" value="KAE8098968.1"/>
    <property type="molecule type" value="Genomic_DNA"/>
</dbReference>
<keyword evidence="12" id="KW-0904">Protein phosphatase</keyword>
<evidence type="ECO:0000256" key="4">
    <source>
        <dbReference type="ARBA" id="ARBA00022527"/>
    </source>
</evidence>
<comment type="catalytic activity">
    <reaction evidence="17">
        <text>L-seryl-[protein] + ATP = O-phospho-L-seryl-[protein] + ADP + H(+)</text>
        <dbReference type="Rhea" id="RHEA:17989"/>
        <dbReference type="Rhea" id="RHEA-COMP:9863"/>
        <dbReference type="Rhea" id="RHEA-COMP:11604"/>
        <dbReference type="ChEBI" id="CHEBI:15378"/>
        <dbReference type="ChEBI" id="CHEBI:29999"/>
        <dbReference type="ChEBI" id="CHEBI:30616"/>
        <dbReference type="ChEBI" id="CHEBI:83421"/>
        <dbReference type="ChEBI" id="CHEBI:456216"/>
        <dbReference type="EC" id="2.7.11.22"/>
    </reaction>
</comment>
<evidence type="ECO:0000256" key="9">
    <source>
        <dbReference type="ARBA" id="ARBA00022777"/>
    </source>
</evidence>
<dbReference type="Gene3D" id="3.60.21.10">
    <property type="match status" value="1"/>
</dbReference>
<dbReference type="PROSITE" id="PS00107">
    <property type="entry name" value="PROTEIN_KINASE_ATP"/>
    <property type="match status" value="1"/>
</dbReference>
<evidence type="ECO:0000256" key="14">
    <source>
        <dbReference type="ARBA" id="ARBA00047761"/>
    </source>
</evidence>
<evidence type="ECO:0000256" key="1">
    <source>
        <dbReference type="ARBA" id="ARBA00001936"/>
    </source>
</evidence>
<dbReference type="Proteomes" id="UP000327013">
    <property type="component" value="Chromosome 7"/>
</dbReference>
<dbReference type="InterPro" id="IPR006186">
    <property type="entry name" value="Ser/Thr-sp_prot-phosphatase"/>
</dbReference>
<dbReference type="InterPro" id="IPR050341">
    <property type="entry name" value="PP1_catalytic_subunit"/>
</dbReference>
<evidence type="ECO:0000256" key="19">
    <source>
        <dbReference type="PROSITE-ProRule" id="PRU10141"/>
    </source>
</evidence>
<name>A0A5N6RI37_9ROSI</name>
<dbReference type="FunFam" id="1.10.510.10:FF:000281">
    <property type="entry name" value="Cyclin-dependent kinase 2"/>
    <property type="match status" value="1"/>
</dbReference>
<dbReference type="GO" id="GO:0046872">
    <property type="term" value="F:metal ion binding"/>
    <property type="evidence" value="ECO:0007669"/>
    <property type="project" value="UniProtKB-KW"/>
</dbReference>
<evidence type="ECO:0000256" key="11">
    <source>
        <dbReference type="ARBA" id="ARBA00022840"/>
    </source>
</evidence>
<dbReference type="InterPro" id="IPR017441">
    <property type="entry name" value="Protein_kinase_ATP_BS"/>
</dbReference>
<dbReference type="SMART" id="SM00220">
    <property type="entry name" value="S_TKc"/>
    <property type="match status" value="1"/>
</dbReference>
<dbReference type="FunFam" id="3.30.200.20:FF:000231">
    <property type="entry name" value="Cyclin-dependent kinase B2,2"/>
    <property type="match status" value="1"/>
</dbReference>
<keyword evidence="9" id="KW-0418">Kinase</keyword>
<dbReference type="GO" id="GO:1901987">
    <property type="term" value="P:regulation of cell cycle phase transition"/>
    <property type="evidence" value="ECO:0007669"/>
    <property type="project" value="UniProtKB-ARBA"/>
</dbReference>
<evidence type="ECO:0000256" key="20">
    <source>
        <dbReference type="RuleBase" id="RU004273"/>
    </source>
</evidence>
<dbReference type="SMART" id="SM00156">
    <property type="entry name" value="PP2Ac"/>
    <property type="match status" value="1"/>
</dbReference>
<dbReference type="PANTHER" id="PTHR11668">
    <property type="entry name" value="SERINE/THREONINE PROTEIN PHOSPHATASE"/>
    <property type="match status" value="1"/>
</dbReference>
<evidence type="ECO:0000256" key="7">
    <source>
        <dbReference type="ARBA" id="ARBA00022723"/>
    </source>
</evidence>
<dbReference type="InterPro" id="IPR000719">
    <property type="entry name" value="Prot_kinase_dom"/>
</dbReference>
<dbReference type="CDD" id="cd07414">
    <property type="entry name" value="MPP_PP1_PPKL"/>
    <property type="match status" value="1"/>
</dbReference>
<dbReference type="GO" id="GO:0005634">
    <property type="term" value="C:nucleus"/>
    <property type="evidence" value="ECO:0007669"/>
    <property type="project" value="TreeGrafter"/>
</dbReference>
<dbReference type="SUPFAM" id="SSF56300">
    <property type="entry name" value="Metallo-dependent phosphatases"/>
    <property type="match status" value="1"/>
</dbReference>
<comment type="similarity">
    <text evidence="2">Belongs to the PPP phosphatase family. PP-1 subfamily.</text>
</comment>
<evidence type="ECO:0000259" key="21">
    <source>
        <dbReference type="PROSITE" id="PS50011"/>
    </source>
</evidence>
<keyword evidence="10 20" id="KW-0378">Hydrolase</keyword>
<dbReference type="SUPFAM" id="SSF56112">
    <property type="entry name" value="Protein kinase-like (PK-like)"/>
    <property type="match status" value="1"/>
</dbReference>
<keyword evidence="7" id="KW-0479">Metal-binding</keyword>
<evidence type="ECO:0000256" key="5">
    <source>
        <dbReference type="ARBA" id="ARBA00022553"/>
    </source>
</evidence>
<feature type="binding site" evidence="19">
    <location>
        <position position="33"/>
    </location>
    <ligand>
        <name>ATP</name>
        <dbReference type="ChEBI" id="CHEBI:30616"/>
    </ligand>
</feature>
<evidence type="ECO:0000256" key="10">
    <source>
        <dbReference type="ARBA" id="ARBA00022801"/>
    </source>
</evidence>
<dbReference type="PROSITE" id="PS50011">
    <property type="entry name" value="PROTEIN_KINASE_DOM"/>
    <property type="match status" value="1"/>
</dbReference>
<gene>
    <name evidence="22" type="ORF">FH972_016987</name>
</gene>
<dbReference type="InterPro" id="IPR029052">
    <property type="entry name" value="Metallo-depent_PP-like"/>
</dbReference>
<keyword evidence="4" id="KW-0723">Serine/threonine-protein kinase</keyword>
<dbReference type="Pfam" id="PF00069">
    <property type="entry name" value="Pkinase"/>
    <property type="match status" value="1"/>
</dbReference>
<comment type="similarity">
    <text evidence="3">Belongs to the protein kinase superfamily. CMGC Ser/Thr protein kinase family. CDC2/CDKX subfamily.</text>
</comment>
<evidence type="ECO:0000256" key="17">
    <source>
        <dbReference type="ARBA" id="ARBA00048367"/>
    </source>
</evidence>
<dbReference type="PROSITE" id="PS00108">
    <property type="entry name" value="PROTEIN_KINASE_ST"/>
    <property type="match status" value="1"/>
</dbReference>
<dbReference type="GO" id="GO:0004722">
    <property type="term" value="F:protein serine/threonine phosphatase activity"/>
    <property type="evidence" value="ECO:0007669"/>
    <property type="project" value="UniProtKB-EC"/>
</dbReference>
<dbReference type="Gene3D" id="1.10.510.10">
    <property type="entry name" value="Transferase(Phosphotransferase) domain 1"/>
    <property type="match status" value="1"/>
</dbReference>
<evidence type="ECO:0000313" key="23">
    <source>
        <dbReference type="Proteomes" id="UP000327013"/>
    </source>
</evidence>
<comment type="catalytic activity">
    <reaction evidence="18">
        <text>[DNA-directed RNA polymerase] + ATP = phospho-[DNA-directed RNA polymerase] + ADP + H(+)</text>
        <dbReference type="Rhea" id="RHEA:10216"/>
        <dbReference type="Rhea" id="RHEA-COMP:11321"/>
        <dbReference type="Rhea" id="RHEA-COMP:11322"/>
        <dbReference type="ChEBI" id="CHEBI:15378"/>
        <dbReference type="ChEBI" id="CHEBI:30616"/>
        <dbReference type="ChEBI" id="CHEBI:43176"/>
        <dbReference type="ChEBI" id="CHEBI:68546"/>
        <dbReference type="ChEBI" id="CHEBI:456216"/>
        <dbReference type="EC" id="2.7.11.23"/>
    </reaction>
</comment>
<evidence type="ECO:0000256" key="8">
    <source>
        <dbReference type="ARBA" id="ARBA00022741"/>
    </source>
</evidence>
<dbReference type="AlphaFoldDB" id="A0A5N6RI37"/>
<sequence length="620" mass="70596">MEKYEKLEKVGEGTYGKVYKAKDKESGEVVALKKTRLEMDEEGVPPTALREVSLLQMLSQSLYVVRLLCVEHCVNKHGKPLLYLVFEYLETDLKKFIDSHRKGANPRPLPPALVQSFLYQLCKGVAHCHSHGVLHRDLKPQNLLVDKDRGILKIADLGLGRAFTVPLKSYTHEIVTLWYRAPEVLLGSTHYSTGVDIWSVGCIFAEMVRRQALFPGDSEFQQLLHIFRLLGTPTESQWPGVSSLRDWHVYPQWEPQNLARAVPSLGPDGIDLLTAMEIAEREECRFFFLHNRWQNAKPHTMTANQDITLNGNQHPPSTMMEGLDGLIERLLEGRRNRGKRIQLAESEIRKLCVSAKDVFLSQPILLELEAPVNVCGDIHGQYPDLLRLFEYGGFPPDSNYLFLGDYVDRGKQSIETICLLLAYKIKFPDNFFLLRGNHECASINRIYGFYDECKRRFSVRLWKLFTECFNCLPVAAVIDDKILCMHGGLSPEMQSLDQIRAIERPVDVPDQGLLCDLLWADPDRDIKGWGENDRGVSYTFGADKVAEFLKKHDLDLICRAHQVVEDGYEFFADRQLVTIFSAPNYCGEFNNAGALMSVDASLLCSFQILKPWKGRTAQLE</sequence>
<keyword evidence="11 19" id="KW-0067">ATP-binding</keyword>
<dbReference type="EC" id="3.1.3.16" evidence="20"/>
<evidence type="ECO:0000256" key="12">
    <source>
        <dbReference type="ARBA" id="ARBA00022912"/>
    </source>
</evidence>
<keyword evidence="23" id="KW-1185">Reference proteome</keyword>
<dbReference type="InterPro" id="IPR011009">
    <property type="entry name" value="Kinase-like_dom_sf"/>
</dbReference>
<dbReference type="GO" id="GO:0008353">
    <property type="term" value="F:RNA polymerase II CTD heptapeptide repeat kinase activity"/>
    <property type="evidence" value="ECO:0007669"/>
    <property type="project" value="UniProtKB-EC"/>
</dbReference>
<keyword evidence="13" id="KW-0464">Manganese</keyword>
<evidence type="ECO:0000256" key="3">
    <source>
        <dbReference type="ARBA" id="ARBA00006485"/>
    </source>
</evidence>
<evidence type="ECO:0000256" key="13">
    <source>
        <dbReference type="ARBA" id="ARBA00023211"/>
    </source>
</evidence>
<dbReference type="FunFam" id="3.60.21.10:FF:000026">
    <property type="entry name" value="Serine/threonine-protein phosphatase"/>
    <property type="match status" value="1"/>
</dbReference>
<dbReference type="PROSITE" id="PS00125">
    <property type="entry name" value="SER_THR_PHOSPHATASE"/>
    <property type="match status" value="1"/>
</dbReference>
<accession>A0A5N6RI37</accession>
<dbReference type="PRINTS" id="PR00114">
    <property type="entry name" value="STPHPHTASE"/>
</dbReference>
<comment type="catalytic activity">
    <reaction evidence="16 20">
        <text>O-phospho-L-threonyl-[protein] + H2O = L-threonyl-[protein] + phosphate</text>
        <dbReference type="Rhea" id="RHEA:47004"/>
        <dbReference type="Rhea" id="RHEA-COMP:11060"/>
        <dbReference type="Rhea" id="RHEA-COMP:11605"/>
        <dbReference type="ChEBI" id="CHEBI:15377"/>
        <dbReference type="ChEBI" id="CHEBI:30013"/>
        <dbReference type="ChEBI" id="CHEBI:43474"/>
        <dbReference type="ChEBI" id="CHEBI:61977"/>
        <dbReference type="EC" id="3.1.3.16"/>
    </reaction>
</comment>